<name>A0A7V3RGJ7_UNCW3</name>
<gene>
    <name evidence="1" type="ORF">ENX68_01485</name>
</gene>
<dbReference type="Pfam" id="PF16125">
    <property type="entry name" value="DUF4837"/>
    <property type="match status" value="1"/>
</dbReference>
<proteinExistence type="predicted"/>
<comment type="caution">
    <text evidence="1">The sequence shown here is derived from an EMBL/GenBank/DDBJ whole genome shotgun (WGS) entry which is preliminary data.</text>
</comment>
<organism evidence="1">
    <name type="scientific">candidate division WOR-3 bacterium</name>
    <dbReference type="NCBI Taxonomy" id="2052148"/>
    <lineage>
        <taxon>Bacteria</taxon>
        <taxon>Bacteria division WOR-3</taxon>
    </lineage>
</organism>
<reference evidence="1" key="1">
    <citation type="journal article" date="2020" name="mSystems">
        <title>Genome- and Community-Level Interaction Insights into Carbon Utilization and Element Cycling Functions of Hydrothermarchaeota in Hydrothermal Sediment.</title>
        <authorList>
            <person name="Zhou Z."/>
            <person name="Liu Y."/>
            <person name="Xu W."/>
            <person name="Pan J."/>
            <person name="Luo Z.H."/>
            <person name="Li M."/>
        </authorList>
    </citation>
    <scope>NUCLEOTIDE SEQUENCE [LARGE SCALE GENOMIC DNA]</scope>
    <source>
        <strain evidence="1">SpSt-961</strain>
    </source>
</reference>
<dbReference type="EMBL" id="DTOZ01000044">
    <property type="protein sequence ID" value="HGE77656.1"/>
    <property type="molecule type" value="Genomic_DNA"/>
</dbReference>
<protein>
    <submittedName>
        <fullName evidence="1">DUF4837 family protein</fullName>
    </submittedName>
</protein>
<dbReference type="AlphaFoldDB" id="A0A7V3RGJ7"/>
<accession>A0A7V3RGJ7</accession>
<sequence>MAVKFFLTLFLALLSFCQRRLPESVGKARDVVVVSPEIDSSLIVNNLQIYQYVPQREPYFIFIFATDTMLKSVKQFHSIFLYGSLKDIFISELLNEEARAVTKKDTFNLFKVENLWAKNQTVVILAVSEREYIPRGMNKYQKIIKKLLEEEYYRKVKLAFYEKEIDNNLKKHLKRFGWELDLPVGWMIDSTYKNENFIYVHTHYPDRSIFLYKEKETVQLNDSIAIQKRNTLTKKYYNGDYILKEFTKIEPIEFQNFKGFRMKGVWQNDSLVAGGPFLCYLLSQRDSLFIIDGILFAPGERKTDYMMGLEVILNSFKLVHP</sequence>
<dbReference type="InterPro" id="IPR032286">
    <property type="entry name" value="DUF4837"/>
</dbReference>
<evidence type="ECO:0000313" key="1">
    <source>
        <dbReference type="EMBL" id="HGE77656.1"/>
    </source>
</evidence>